<comment type="function">
    <text evidence="11">Involved in spliceosome assembly.</text>
</comment>
<keyword evidence="9" id="KW-0539">Nucleus</keyword>
<keyword evidence="19" id="KW-1185">Reference proteome</keyword>
<dbReference type="InterPro" id="IPR009060">
    <property type="entry name" value="UBA-like_sf"/>
</dbReference>
<dbReference type="GO" id="GO:0005737">
    <property type="term" value="C:cytoplasm"/>
    <property type="evidence" value="ECO:0007669"/>
    <property type="project" value="InterPro"/>
</dbReference>
<evidence type="ECO:0000256" key="14">
    <source>
        <dbReference type="SAM" id="Coils"/>
    </source>
</evidence>
<evidence type="ECO:0000256" key="5">
    <source>
        <dbReference type="ARBA" id="ARBA00022664"/>
    </source>
</evidence>
<dbReference type="Gene3D" id="2.30.30.140">
    <property type="match status" value="1"/>
</dbReference>
<feature type="domain" description="Tudor" evidence="17">
    <location>
        <begin position="625"/>
        <end position="683"/>
    </location>
</feature>
<dbReference type="SMART" id="SM00165">
    <property type="entry name" value="UBA"/>
    <property type="match status" value="1"/>
</dbReference>
<evidence type="ECO:0000256" key="6">
    <source>
        <dbReference type="ARBA" id="ARBA00022728"/>
    </source>
</evidence>
<keyword evidence="7" id="KW-0156">Chromatin regulator</keyword>
<sequence>MTLQEKLKDLGWHLSQEGIDIVSENGKIQDINVLTTKALDYDLRDIGDAALPEDFTKDPSKLESPVVLQIQKIRNVSAPKANEESSSAPRMLKLTLHDGKSICTGLETSPISFLSINTPPGTKLMLNNEGLEVCHGVIWLVPSVITVLGGKVSHMIEKWELNRSLAKHTRGGIGADGGPPPWIPFGQRLEAIMPDKQFKSLQEASKQTDAEFEAQRKGAIAEAQRLSGVKKIFGGGTKPLLDANVQKIVDAGFSEEQAENALKYTKNNVDRALKILQKRDNSENRSKEKQPKEPEQPKRKGRNKEINDEDMPVKPSGKVSLFDFLEDKLPNVPDKDKNNRQNNTSQEDRNERNYGNNRERNSSKSNSRNQGSRYDGPNRRSENRAHHSHENHHRDDRKYQTNEKPPRFQKKLEEKNKQQQQIQSQQNQVNCINANVNMQYSNAYHNQAPVPSNYTEKNIRPDRHVSESSMHQQQSYHNVVNSMDSLVDATANLNLLSGQSRPMEEVQHVRSYQPPKGYIPEQPYQNMQEAPVYRRSNDIQKYQEQAYQRRQQQNGYVERQNQMFASMGYMGGAGGYAGRQYGYGARPQEFGGVRAAPFLAGSLLGFQNAAVNEQARAMLGVADINWKVGDRCLALYWEDNNFYEAEITGISANTVVVKFCAYGNHEEILKTNCLPFPSQGSGRGESGYMAQRGVFAARRP</sequence>
<dbReference type="Pfam" id="PF00627">
    <property type="entry name" value="UBA"/>
    <property type="match status" value="1"/>
</dbReference>
<dbReference type="SUPFAM" id="SSF46934">
    <property type="entry name" value="UBA-like"/>
    <property type="match status" value="1"/>
</dbReference>
<evidence type="ECO:0000259" key="16">
    <source>
        <dbReference type="PROSITE" id="PS50030"/>
    </source>
</evidence>
<evidence type="ECO:0000256" key="9">
    <source>
        <dbReference type="ARBA" id="ARBA00023242"/>
    </source>
</evidence>
<evidence type="ECO:0000313" key="19">
    <source>
        <dbReference type="Proteomes" id="UP000494106"/>
    </source>
</evidence>
<dbReference type="GO" id="GO:0008380">
    <property type="term" value="P:RNA splicing"/>
    <property type="evidence" value="ECO:0007669"/>
    <property type="project" value="UniProtKB-KW"/>
</dbReference>
<dbReference type="EMBL" id="CADEBC010000346">
    <property type="protein sequence ID" value="CAB3228744.1"/>
    <property type="molecule type" value="Genomic_DNA"/>
</dbReference>
<dbReference type="AlphaFoldDB" id="A0A8S0Z7F0"/>
<dbReference type="GO" id="GO:0006325">
    <property type="term" value="P:chromatin organization"/>
    <property type="evidence" value="ECO:0007669"/>
    <property type="project" value="UniProtKB-KW"/>
</dbReference>
<dbReference type="GO" id="GO:0003723">
    <property type="term" value="F:RNA binding"/>
    <property type="evidence" value="ECO:0007669"/>
    <property type="project" value="InterPro"/>
</dbReference>
<organism evidence="18 19">
    <name type="scientific">Arctia plantaginis</name>
    <name type="common">Wood tiger moth</name>
    <name type="synonym">Phalaena plantaginis</name>
    <dbReference type="NCBI Taxonomy" id="874455"/>
    <lineage>
        <taxon>Eukaryota</taxon>
        <taxon>Metazoa</taxon>
        <taxon>Ecdysozoa</taxon>
        <taxon>Arthropoda</taxon>
        <taxon>Hexapoda</taxon>
        <taxon>Insecta</taxon>
        <taxon>Pterygota</taxon>
        <taxon>Neoptera</taxon>
        <taxon>Endopterygota</taxon>
        <taxon>Lepidoptera</taxon>
        <taxon>Glossata</taxon>
        <taxon>Ditrysia</taxon>
        <taxon>Noctuoidea</taxon>
        <taxon>Erebidae</taxon>
        <taxon>Arctiinae</taxon>
        <taxon>Arctia</taxon>
    </lineage>
</organism>
<protein>
    <recommendedName>
        <fullName evidence="12">Survival of motor neuron-related-splicing factor 30</fullName>
    </recommendedName>
    <alternativeName>
        <fullName evidence="13">Survival motor neuron domain-containing protein 1</fullName>
    </alternativeName>
    <alternativeName>
        <fullName evidence="4">Tudor domain-containing protein 3</fullName>
    </alternativeName>
</protein>
<feature type="compositionally biased region" description="Basic and acidic residues" evidence="15">
    <location>
        <begin position="392"/>
        <end position="404"/>
    </location>
</feature>
<feature type="compositionally biased region" description="Basic and acidic residues" evidence="15">
    <location>
        <begin position="325"/>
        <end position="339"/>
    </location>
</feature>
<evidence type="ECO:0000256" key="4">
    <source>
        <dbReference type="ARBA" id="ARBA00013421"/>
    </source>
</evidence>
<dbReference type="InterPro" id="IPR042470">
    <property type="entry name" value="RMI1_N_C_sf"/>
</dbReference>
<feature type="compositionally biased region" description="Basic and acidic residues" evidence="15">
    <location>
        <begin position="346"/>
        <end position="362"/>
    </location>
</feature>
<evidence type="ECO:0000256" key="7">
    <source>
        <dbReference type="ARBA" id="ARBA00022853"/>
    </source>
</evidence>
<name>A0A8S0Z7F0_ARCPL</name>
<dbReference type="InterPro" id="IPR010304">
    <property type="entry name" value="SMN_Tudor"/>
</dbReference>
<dbReference type="PROSITE" id="PS50304">
    <property type="entry name" value="TUDOR"/>
    <property type="match status" value="1"/>
</dbReference>
<keyword evidence="5" id="KW-0507">mRNA processing</keyword>
<evidence type="ECO:0000256" key="8">
    <source>
        <dbReference type="ARBA" id="ARBA00023187"/>
    </source>
</evidence>
<evidence type="ECO:0000256" key="10">
    <source>
        <dbReference type="ARBA" id="ARBA00035105"/>
    </source>
</evidence>
<evidence type="ECO:0000256" key="2">
    <source>
        <dbReference type="ARBA" id="ARBA00004408"/>
    </source>
</evidence>
<accession>A0A8S0Z7F0</accession>
<dbReference type="OrthoDB" id="434939at2759"/>
<proteinExistence type="inferred from homology"/>
<keyword evidence="8" id="KW-0508">mRNA splicing</keyword>
<feature type="compositionally biased region" description="Basic and acidic residues" evidence="15">
    <location>
        <begin position="376"/>
        <end position="385"/>
    </location>
</feature>
<dbReference type="Pfam" id="PF08585">
    <property type="entry name" value="RMI1_N_C"/>
    <property type="match status" value="1"/>
</dbReference>
<comment type="caution">
    <text evidence="18">The sequence shown here is derived from an EMBL/GenBank/DDBJ whole genome shotgun (WGS) entry which is preliminary data.</text>
</comment>
<dbReference type="InterPro" id="IPR015940">
    <property type="entry name" value="UBA"/>
</dbReference>
<dbReference type="GO" id="GO:0015030">
    <property type="term" value="C:Cajal body"/>
    <property type="evidence" value="ECO:0007669"/>
    <property type="project" value="UniProtKB-SubCell"/>
</dbReference>
<evidence type="ECO:0000313" key="18">
    <source>
        <dbReference type="EMBL" id="CAB3228744.1"/>
    </source>
</evidence>
<feature type="domain" description="UBA" evidence="16">
    <location>
        <begin position="239"/>
        <end position="279"/>
    </location>
</feature>
<comment type="subcellular location">
    <subcellularLocation>
        <location evidence="1">Nucleus speckle</location>
    </subcellularLocation>
    <subcellularLocation>
        <location evidence="2">Nucleus</location>
        <location evidence="2">Cajal body</location>
    </subcellularLocation>
</comment>
<evidence type="ECO:0000256" key="15">
    <source>
        <dbReference type="SAM" id="MobiDB-lite"/>
    </source>
</evidence>
<evidence type="ECO:0000256" key="13">
    <source>
        <dbReference type="ARBA" id="ARBA00042567"/>
    </source>
</evidence>
<feature type="region of interest" description="Disordered" evidence="15">
    <location>
        <begin position="276"/>
        <end position="404"/>
    </location>
</feature>
<evidence type="ECO:0000256" key="11">
    <source>
        <dbReference type="ARBA" id="ARBA00037618"/>
    </source>
</evidence>
<dbReference type="GO" id="GO:0006397">
    <property type="term" value="P:mRNA processing"/>
    <property type="evidence" value="ECO:0007669"/>
    <property type="project" value="UniProtKB-KW"/>
</dbReference>
<evidence type="ECO:0000259" key="17">
    <source>
        <dbReference type="PROSITE" id="PS50304"/>
    </source>
</evidence>
<evidence type="ECO:0000256" key="1">
    <source>
        <dbReference type="ARBA" id="ARBA00004324"/>
    </source>
</evidence>
<dbReference type="InterPro" id="IPR002999">
    <property type="entry name" value="Tudor"/>
</dbReference>
<dbReference type="Gene3D" id="1.10.8.10">
    <property type="entry name" value="DNA helicase RuvA subunit, C-terminal domain"/>
    <property type="match status" value="1"/>
</dbReference>
<comment type="function">
    <text evidence="10">Scaffolding protein that specifically recognizes and binds dimethylarginine-containing proteins. Plays a role in the regulation of translation of target mRNAs by binding Arg/Gly-rich motifs (GAR) in dimethylarginine-containing proteins. In nucleus, acts as a coactivator: recognizes and binds asymmetric dimethylation on the core histone tails associated with transcriptional activation (H3R17me2a and H4R3me2a) and recruits proteins at these arginine-methylated loci. In cytoplasm, acts as an antiviral factor that participates in the assembly of stress granules together with G3BP1.</text>
</comment>
<dbReference type="GO" id="GO:0005681">
    <property type="term" value="C:spliceosomal complex"/>
    <property type="evidence" value="ECO:0007669"/>
    <property type="project" value="UniProtKB-KW"/>
</dbReference>
<reference evidence="18 19" key="1">
    <citation type="submission" date="2020-04" db="EMBL/GenBank/DDBJ databases">
        <authorList>
            <person name="Wallbank WR R."/>
            <person name="Pardo Diaz C."/>
            <person name="Kozak K."/>
            <person name="Martin S."/>
            <person name="Jiggins C."/>
            <person name="Moest M."/>
            <person name="Warren A I."/>
            <person name="Byers J.R.P. K."/>
            <person name="Montejo-Kovacevich G."/>
            <person name="Yen C E."/>
        </authorList>
    </citation>
    <scope>NUCLEOTIDE SEQUENCE [LARGE SCALE GENOMIC DNA]</scope>
</reference>
<keyword evidence="14" id="KW-0175">Coiled coil</keyword>
<dbReference type="SMART" id="SM00333">
    <property type="entry name" value="TUDOR"/>
    <property type="match status" value="1"/>
</dbReference>
<dbReference type="PANTHER" id="PTHR13681:SF24">
    <property type="entry name" value="TUDOR DOMAIN-CONTAINING PROTEIN 3"/>
    <property type="match status" value="1"/>
</dbReference>
<dbReference type="SUPFAM" id="SSF63748">
    <property type="entry name" value="Tudor/PWWP/MBT"/>
    <property type="match status" value="1"/>
</dbReference>
<comment type="similarity">
    <text evidence="3">Belongs to the SMN family.</text>
</comment>
<dbReference type="InterPro" id="IPR013894">
    <property type="entry name" value="RMI1_OB"/>
</dbReference>
<dbReference type="Pfam" id="PF06003">
    <property type="entry name" value="SMN_Tudor"/>
    <property type="match status" value="1"/>
</dbReference>
<evidence type="ECO:0000256" key="12">
    <source>
        <dbReference type="ARBA" id="ARBA00041083"/>
    </source>
</evidence>
<feature type="compositionally biased region" description="Low complexity" evidence="15">
    <location>
        <begin position="363"/>
        <end position="373"/>
    </location>
</feature>
<dbReference type="SMART" id="SM01161">
    <property type="entry name" value="DUF1767"/>
    <property type="match status" value="1"/>
</dbReference>
<dbReference type="GO" id="GO:0016607">
    <property type="term" value="C:nuclear speck"/>
    <property type="evidence" value="ECO:0007669"/>
    <property type="project" value="UniProtKB-SubCell"/>
</dbReference>
<feature type="compositionally biased region" description="Basic and acidic residues" evidence="15">
    <location>
        <begin position="276"/>
        <end position="306"/>
    </location>
</feature>
<gene>
    <name evidence="18" type="ORF">APLA_LOCUS3762</name>
</gene>
<dbReference type="PROSITE" id="PS50030">
    <property type="entry name" value="UBA"/>
    <property type="match status" value="1"/>
</dbReference>
<dbReference type="PANTHER" id="PTHR13681">
    <property type="entry name" value="SURVIVAL OF MOTOR NEURON-RELATED-SPLICING FACTOR 30-RELATED"/>
    <property type="match status" value="1"/>
</dbReference>
<feature type="coiled-coil region" evidence="14">
    <location>
        <begin position="408"/>
        <end position="435"/>
    </location>
</feature>
<evidence type="ECO:0000256" key="3">
    <source>
        <dbReference type="ARBA" id="ARBA00005371"/>
    </source>
</evidence>
<dbReference type="Proteomes" id="UP000494106">
    <property type="component" value="Unassembled WGS sequence"/>
</dbReference>
<keyword evidence="6" id="KW-0747">Spliceosome</keyword>
<dbReference type="Gene3D" id="2.40.50.770">
    <property type="entry name" value="RecQ-mediated genome instability protein Rmi1, C-terminal domain"/>
    <property type="match status" value="1"/>
</dbReference>